<protein>
    <submittedName>
        <fullName evidence="2">Uncharacterized protein</fullName>
    </submittedName>
</protein>
<dbReference type="EMBL" id="VDEP01000372">
    <property type="protein sequence ID" value="KAA1095462.1"/>
    <property type="molecule type" value="Genomic_DNA"/>
</dbReference>
<accession>A0A5B0PDW5</accession>
<name>A0A5B0PDW5_PUCGR</name>
<evidence type="ECO:0000313" key="2">
    <source>
        <dbReference type="EMBL" id="KAA1099797.1"/>
    </source>
</evidence>
<dbReference type="Proteomes" id="UP000324748">
    <property type="component" value="Unassembled WGS sequence"/>
</dbReference>
<dbReference type="Proteomes" id="UP000325313">
    <property type="component" value="Unassembled WGS sequence"/>
</dbReference>
<keyword evidence="3" id="KW-1185">Reference proteome</keyword>
<evidence type="ECO:0000313" key="4">
    <source>
        <dbReference type="Proteomes" id="UP000325313"/>
    </source>
</evidence>
<evidence type="ECO:0000313" key="1">
    <source>
        <dbReference type="EMBL" id="KAA1095462.1"/>
    </source>
</evidence>
<evidence type="ECO:0000313" key="3">
    <source>
        <dbReference type="Proteomes" id="UP000324748"/>
    </source>
</evidence>
<dbReference type="AlphaFoldDB" id="A0A5B0PDW5"/>
<proteinExistence type="predicted"/>
<sequence length="161" mass="18082">MFVHLLGKTPDATVSNSLSLTVKVKNFAFSTHIKCFIRDQLRLILAKGNVNAYTQTMTIGNSTPINQTPLLLLKAYIQSQSPSFHEDYLPPGYPRDLSASAKVLKLMRSLLKKEKCLLRTLLLHNIKEQNHRPIDGAVPDLDGLVLIIDTYMAARKQVRPD</sequence>
<organism evidence="2 3">
    <name type="scientific">Puccinia graminis f. sp. tritici</name>
    <dbReference type="NCBI Taxonomy" id="56615"/>
    <lineage>
        <taxon>Eukaryota</taxon>
        <taxon>Fungi</taxon>
        <taxon>Dikarya</taxon>
        <taxon>Basidiomycota</taxon>
        <taxon>Pucciniomycotina</taxon>
        <taxon>Pucciniomycetes</taxon>
        <taxon>Pucciniales</taxon>
        <taxon>Pucciniaceae</taxon>
        <taxon>Puccinia</taxon>
    </lineage>
</organism>
<gene>
    <name evidence="2" type="ORF">PGT21_020741</name>
    <name evidence="1" type="ORF">PGTUg99_032227</name>
</gene>
<reference evidence="3 4" key="1">
    <citation type="submission" date="2019-05" db="EMBL/GenBank/DDBJ databases">
        <title>Emergence of the Ug99 lineage of the wheat stem rust pathogen through somatic hybridization.</title>
        <authorList>
            <person name="Li F."/>
            <person name="Upadhyaya N.M."/>
            <person name="Sperschneider J."/>
            <person name="Matny O."/>
            <person name="Nguyen-Phuc H."/>
            <person name="Mago R."/>
            <person name="Raley C."/>
            <person name="Miller M.E."/>
            <person name="Silverstein K.A.T."/>
            <person name="Henningsen E."/>
            <person name="Hirsch C.D."/>
            <person name="Visser B."/>
            <person name="Pretorius Z.A."/>
            <person name="Steffenson B.J."/>
            <person name="Schwessinger B."/>
            <person name="Dodds P.N."/>
            <person name="Figueroa M."/>
        </authorList>
    </citation>
    <scope>NUCLEOTIDE SEQUENCE [LARGE SCALE GENOMIC DNA]</scope>
    <source>
        <strain evidence="2">21-0</strain>
        <strain evidence="1 4">Ug99</strain>
    </source>
</reference>
<comment type="caution">
    <text evidence="2">The sequence shown here is derived from an EMBL/GenBank/DDBJ whole genome shotgun (WGS) entry which is preliminary data.</text>
</comment>
<dbReference type="EMBL" id="VSWC01000054">
    <property type="protein sequence ID" value="KAA1099797.1"/>
    <property type="molecule type" value="Genomic_DNA"/>
</dbReference>